<proteinExistence type="predicted"/>
<organism evidence="1 2">
    <name type="scientific">Xenoophorus captivus</name>
    <dbReference type="NCBI Taxonomy" id="1517983"/>
    <lineage>
        <taxon>Eukaryota</taxon>
        <taxon>Metazoa</taxon>
        <taxon>Chordata</taxon>
        <taxon>Craniata</taxon>
        <taxon>Vertebrata</taxon>
        <taxon>Euteleostomi</taxon>
        <taxon>Actinopterygii</taxon>
        <taxon>Neopterygii</taxon>
        <taxon>Teleostei</taxon>
        <taxon>Neoteleostei</taxon>
        <taxon>Acanthomorphata</taxon>
        <taxon>Ovalentaria</taxon>
        <taxon>Atherinomorphae</taxon>
        <taxon>Cyprinodontiformes</taxon>
        <taxon>Goodeidae</taxon>
        <taxon>Xenoophorus</taxon>
    </lineage>
</organism>
<protein>
    <submittedName>
        <fullName evidence="1">Uncharacterized protein</fullName>
    </submittedName>
</protein>
<dbReference type="EMBL" id="JAHRIN010066921">
    <property type="protein sequence ID" value="MEQ2214073.1"/>
    <property type="molecule type" value="Genomic_DNA"/>
</dbReference>
<sequence>VQLTMMCLRLESSKLVIWAPTEHLEFDISFDKDFTDAQMKHLENFYFSHMLPTLVDEFAAKKIQLCPKYLDLLKIQ</sequence>
<accession>A0ABV0S2W9</accession>
<keyword evidence="2" id="KW-1185">Reference proteome</keyword>
<feature type="non-terminal residue" evidence="1">
    <location>
        <position position="1"/>
    </location>
</feature>
<evidence type="ECO:0000313" key="1">
    <source>
        <dbReference type="EMBL" id="MEQ2214073.1"/>
    </source>
</evidence>
<dbReference type="Proteomes" id="UP001434883">
    <property type="component" value="Unassembled WGS sequence"/>
</dbReference>
<gene>
    <name evidence="1" type="ORF">XENOCAPTIV_028913</name>
</gene>
<name>A0ABV0S2W9_9TELE</name>
<comment type="caution">
    <text evidence="1">The sequence shown here is derived from an EMBL/GenBank/DDBJ whole genome shotgun (WGS) entry which is preliminary data.</text>
</comment>
<reference evidence="1 2" key="1">
    <citation type="submission" date="2021-06" db="EMBL/GenBank/DDBJ databases">
        <authorList>
            <person name="Palmer J.M."/>
        </authorList>
    </citation>
    <scope>NUCLEOTIDE SEQUENCE [LARGE SCALE GENOMIC DNA]</scope>
    <source>
        <strain evidence="1 2">XC_2019</strain>
        <tissue evidence="1">Muscle</tissue>
    </source>
</reference>
<evidence type="ECO:0000313" key="2">
    <source>
        <dbReference type="Proteomes" id="UP001434883"/>
    </source>
</evidence>